<organism evidence="3 4">
    <name type="scientific">Vandammella animalimorsus</name>
    <dbReference type="NCBI Taxonomy" id="2029117"/>
    <lineage>
        <taxon>Bacteria</taxon>
        <taxon>Pseudomonadati</taxon>
        <taxon>Pseudomonadota</taxon>
        <taxon>Betaproteobacteria</taxon>
        <taxon>Burkholderiales</taxon>
        <taxon>Comamonadaceae</taxon>
        <taxon>Vandammella</taxon>
    </lineage>
</organism>
<proteinExistence type="predicted"/>
<comment type="caution">
    <text evidence="3">The sequence shown here is derived from an EMBL/GenBank/DDBJ whole genome shotgun (WGS) entry which is preliminary data.</text>
</comment>
<evidence type="ECO:0000259" key="2">
    <source>
        <dbReference type="Pfam" id="PF01863"/>
    </source>
</evidence>
<dbReference type="CDD" id="cd07344">
    <property type="entry name" value="M48_yhfN_like"/>
    <property type="match status" value="1"/>
</dbReference>
<dbReference type="PANTHER" id="PTHR30399:SF1">
    <property type="entry name" value="UTP PYROPHOSPHATASE"/>
    <property type="match status" value="1"/>
</dbReference>
<feature type="domain" description="YgjP-like metallopeptidase" evidence="2">
    <location>
        <begin position="158"/>
        <end position="299"/>
    </location>
</feature>
<dbReference type="InterPro" id="IPR053136">
    <property type="entry name" value="UTP_pyrophosphatase-like"/>
</dbReference>
<dbReference type="EMBL" id="NSJF01000003">
    <property type="protein sequence ID" value="PAT34608.1"/>
    <property type="molecule type" value="Genomic_DNA"/>
</dbReference>
<dbReference type="Gene3D" id="3.30.2010.10">
    <property type="entry name" value="Metalloproteases ('zincins'), catalytic domain"/>
    <property type="match status" value="1"/>
</dbReference>
<feature type="region of interest" description="Disordered" evidence="1">
    <location>
        <begin position="1"/>
        <end position="24"/>
    </location>
</feature>
<dbReference type="Proteomes" id="UP000217999">
    <property type="component" value="Unassembled WGS sequence"/>
</dbReference>
<keyword evidence="3" id="KW-0378">Hydrolase</keyword>
<evidence type="ECO:0000313" key="4">
    <source>
        <dbReference type="Proteomes" id="UP000217999"/>
    </source>
</evidence>
<dbReference type="RefSeq" id="WP_095549687.1">
    <property type="nucleotide sequence ID" value="NZ_NSJF01000003.1"/>
</dbReference>
<dbReference type="Pfam" id="PF01863">
    <property type="entry name" value="YgjP-like"/>
    <property type="match status" value="1"/>
</dbReference>
<sequence>MARPMQQAELALPQSQQPTGAASALWRHPQANRHVVLQHGGQALYVAYHWQGAQRRSVGMRVSAQGLQVRAPHWLGVAQLEAILQGRARWLIGQWQALQKMGQDGPPGAGAAAVWAEGCGLVWQGQLLRIALGLAGRRALLQPLAQPVALASGARIAGRAAWLGHARQEGDEACQAGQLLHLPLRRDASASAIAQAAQHWLRAQAMAQLQQRCAHFAPLMGVSPRRLALTNAQTRWGSASASGDIRLHWRLAQCAPQLFDYVLVHELAHLHEMNHGPRFWAWVERIQPDYAQHRSRLRQLRFEPWEVQA</sequence>
<name>A0A2A2AA37_9BURK</name>
<dbReference type="GO" id="GO:0016787">
    <property type="term" value="F:hydrolase activity"/>
    <property type="evidence" value="ECO:0007669"/>
    <property type="project" value="UniProtKB-KW"/>
</dbReference>
<dbReference type="InterPro" id="IPR002725">
    <property type="entry name" value="YgjP-like_metallopeptidase"/>
</dbReference>
<evidence type="ECO:0000256" key="1">
    <source>
        <dbReference type="SAM" id="MobiDB-lite"/>
    </source>
</evidence>
<gene>
    <name evidence="3" type="ORF">CK620_06830</name>
</gene>
<accession>A0A2A2AA37</accession>
<protein>
    <submittedName>
        <fullName evidence="3">Metal-dependent hydrolase</fullName>
    </submittedName>
</protein>
<reference evidence="3 4" key="1">
    <citation type="submission" date="2017-08" db="EMBL/GenBank/DDBJ databases">
        <title>WGS of Clinical strains of the CDC Group NO-1 linked to zoonotic infections in humans.</title>
        <authorList>
            <person name="Bernier A.-M."/>
            <person name="Bernard K."/>
        </authorList>
    </citation>
    <scope>NUCLEOTIDE SEQUENCE [LARGE SCALE GENOMIC DNA]</scope>
    <source>
        <strain evidence="3 4">NML03-0146</strain>
    </source>
</reference>
<evidence type="ECO:0000313" key="3">
    <source>
        <dbReference type="EMBL" id="PAT34608.1"/>
    </source>
</evidence>
<dbReference type="PANTHER" id="PTHR30399">
    <property type="entry name" value="UNCHARACTERIZED PROTEIN YGJP"/>
    <property type="match status" value="1"/>
</dbReference>
<dbReference type="AlphaFoldDB" id="A0A2A2AA37"/>